<evidence type="ECO:0000313" key="2">
    <source>
        <dbReference type="EMBL" id="OUQ62652.1"/>
    </source>
</evidence>
<comment type="caution">
    <text evidence="2">The sequence shown here is derived from an EMBL/GenBank/DDBJ whole genome shotgun (WGS) entry which is preliminary data.</text>
</comment>
<dbReference type="EMBL" id="QRYV01000056">
    <property type="protein sequence ID" value="RGV08267.1"/>
    <property type="molecule type" value="Genomic_DNA"/>
</dbReference>
<evidence type="ECO:0000313" key="4">
    <source>
        <dbReference type="Proteomes" id="UP000196036"/>
    </source>
</evidence>
<dbReference type="RefSeq" id="WP_008023879.1">
    <property type="nucleotide sequence ID" value="NZ_CP072212.1"/>
</dbReference>
<gene>
    <name evidence="2" type="ORF">B5E52_20750</name>
    <name evidence="3" type="ORF">DWW25_19480</name>
    <name evidence="1" type="ORF">LD004_14095</name>
</gene>
<protein>
    <submittedName>
        <fullName evidence="2">Uncharacterized protein</fullName>
    </submittedName>
</protein>
<name>A0A1Y4VU84_9BACE</name>
<dbReference type="Proteomes" id="UP000196036">
    <property type="component" value="Unassembled WGS sequence"/>
</dbReference>
<dbReference type="AlphaFoldDB" id="A0A1Y4VU84"/>
<evidence type="ECO:0000313" key="1">
    <source>
        <dbReference type="EMBL" id="MCA4704737.1"/>
    </source>
</evidence>
<dbReference type="Proteomes" id="UP000283369">
    <property type="component" value="Unassembled WGS sequence"/>
</dbReference>
<organism evidence="2 4">
    <name type="scientific">Bacteroides xylanisolvens</name>
    <dbReference type="NCBI Taxonomy" id="371601"/>
    <lineage>
        <taxon>Bacteria</taxon>
        <taxon>Pseudomonadati</taxon>
        <taxon>Bacteroidota</taxon>
        <taxon>Bacteroidia</taxon>
        <taxon>Bacteroidales</taxon>
        <taxon>Bacteroidaceae</taxon>
        <taxon>Bacteroides</taxon>
    </lineage>
</organism>
<accession>A0A1Y4VU84</accession>
<reference evidence="4" key="1">
    <citation type="submission" date="2017-04" db="EMBL/GenBank/DDBJ databases">
        <title>Function of individual gut microbiota members based on whole genome sequencing of pure cultures obtained from chicken caecum.</title>
        <authorList>
            <person name="Medvecky M."/>
            <person name="Cejkova D."/>
            <person name="Polansky O."/>
            <person name="Karasova D."/>
            <person name="Kubasova T."/>
            <person name="Cizek A."/>
            <person name="Rychlik I."/>
        </authorList>
    </citation>
    <scope>NUCLEOTIDE SEQUENCE [LARGE SCALE GENOMIC DNA]</scope>
    <source>
        <strain evidence="4">An109</strain>
    </source>
</reference>
<proteinExistence type="predicted"/>
<dbReference type="EMBL" id="JAIWYE010000026">
    <property type="protein sequence ID" value="MCA4704737.1"/>
    <property type="molecule type" value="Genomic_DNA"/>
</dbReference>
<reference evidence="3 5" key="3">
    <citation type="submission" date="2018-08" db="EMBL/GenBank/DDBJ databases">
        <title>A genome reference for cultivated species of the human gut microbiota.</title>
        <authorList>
            <person name="Zou Y."/>
            <person name="Xue W."/>
            <person name="Luo G."/>
        </authorList>
    </citation>
    <scope>NUCLEOTIDE SEQUENCE [LARGE SCALE GENOMIC DNA]</scope>
    <source>
        <strain evidence="3 5">AF14-7</strain>
    </source>
</reference>
<reference evidence="1" key="4">
    <citation type="submission" date="2023-08" db="EMBL/GenBank/DDBJ databases">
        <title>Mucin Metabolism Genes Underlie the Key Renovations of Bacteroides xylanisolvens Genomes in Captive Great Apes.</title>
        <authorList>
            <person name="Nishida A.H."/>
        </authorList>
    </citation>
    <scope>NUCLEOTIDE SEQUENCE</scope>
    <source>
        <strain evidence="1">P13.H9</strain>
    </source>
</reference>
<sequence length="67" mass="8047">MVGDLCSDLMRDKKFKSLHTEDEQQEFIMIVGNIHEHIQDAIIQLFKEYSGEEVVFEEEEEEEEEWI</sequence>
<dbReference type="Proteomes" id="UP001198461">
    <property type="component" value="Unassembled WGS sequence"/>
</dbReference>
<evidence type="ECO:0000313" key="5">
    <source>
        <dbReference type="Proteomes" id="UP000283369"/>
    </source>
</evidence>
<reference evidence="2" key="2">
    <citation type="journal article" date="2018" name="BMC Genomics">
        <title>Whole genome sequencing and function prediction of 133 gut anaerobes isolated from chicken caecum in pure cultures.</title>
        <authorList>
            <person name="Medvecky M."/>
            <person name="Cejkova D."/>
            <person name="Polansky O."/>
            <person name="Karasova D."/>
            <person name="Kubasova T."/>
            <person name="Cizek A."/>
            <person name="Rychlik I."/>
        </authorList>
    </citation>
    <scope>NUCLEOTIDE SEQUENCE</scope>
    <source>
        <strain evidence="2">An109</strain>
    </source>
</reference>
<dbReference type="EMBL" id="NFLW01000056">
    <property type="protein sequence ID" value="OUQ62652.1"/>
    <property type="molecule type" value="Genomic_DNA"/>
</dbReference>
<evidence type="ECO:0000313" key="3">
    <source>
        <dbReference type="EMBL" id="RGV08267.1"/>
    </source>
</evidence>